<name>A0A7M1B2K9_9BACT</name>
<dbReference type="AlphaFoldDB" id="A0A7M1B2K9"/>
<dbReference type="SUPFAM" id="SSF55821">
    <property type="entry name" value="YrdC/RibB"/>
    <property type="match status" value="1"/>
</dbReference>
<dbReference type="RefSeq" id="WP_193150066.1">
    <property type="nucleotide sequence ID" value="NZ_CP041235.1"/>
</dbReference>
<evidence type="ECO:0008006" key="3">
    <source>
        <dbReference type="Google" id="ProtNLM"/>
    </source>
</evidence>
<gene>
    <name evidence="1" type="ORF">FJR45_07925</name>
</gene>
<protein>
    <recommendedName>
        <fullName evidence="3">Sua5 YciO YrdC YwlC family protein</fullName>
    </recommendedName>
</protein>
<dbReference type="InterPro" id="IPR017945">
    <property type="entry name" value="DHBP_synth_RibB-like_a/b_dom"/>
</dbReference>
<evidence type="ECO:0000313" key="1">
    <source>
        <dbReference type="EMBL" id="QOP43880.1"/>
    </source>
</evidence>
<proteinExistence type="predicted"/>
<organism evidence="1 2">
    <name type="scientific">Sulfurimonas sediminis</name>
    <dbReference type="NCBI Taxonomy" id="2590020"/>
    <lineage>
        <taxon>Bacteria</taxon>
        <taxon>Pseudomonadati</taxon>
        <taxon>Campylobacterota</taxon>
        <taxon>Epsilonproteobacteria</taxon>
        <taxon>Campylobacterales</taxon>
        <taxon>Sulfurimonadaceae</taxon>
        <taxon>Sulfurimonas</taxon>
    </lineage>
</organism>
<dbReference type="KEGG" id="ssei:FJR45_07925"/>
<keyword evidence="2" id="KW-1185">Reference proteome</keyword>
<evidence type="ECO:0000313" key="2">
    <source>
        <dbReference type="Proteomes" id="UP000593719"/>
    </source>
</evidence>
<dbReference type="EMBL" id="CP041235">
    <property type="protein sequence ID" value="QOP43880.1"/>
    <property type="molecule type" value="Genomic_DNA"/>
</dbReference>
<accession>A0A7M1B2K9</accession>
<sequence length="157" mass="18206">MVKLNSPARFFSIKTNIILSQTDTTVGFLSQDAPKLSAVKSRPNTKPFIVVYKNFHALKKEHKRVPNSQKNRVRRSKKTTFIVKNHAFRVAEDVVDSSYLRQKEWTYSTSANESGKNFSRTFCEQKADIIIEDIRGLFEGQASKLYKINHKKIKRLR</sequence>
<reference evidence="1 2" key="1">
    <citation type="submission" date="2019-06" db="EMBL/GenBank/DDBJ databases">
        <title>Sulfurimonas gotlandica sp. nov., a chemoautotrophic and psychrotolerant epsilonproteobacterium isolated from a pelagic redoxcline, and an emended description of the genus Sulfurimonas.</title>
        <authorList>
            <person name="Wang S."/>
            <person name="Jiang L."/>
            <person name="Shao Z."/>
        </authorList>
    </citation>
    <scope>NUCLEOTIDE SEQUENCE [LARGE SCALE GENOMIC DNA]</scope>
    <source>
        <strain evidence="1 2">S2-6</strain>
    </source>
</reference>
<dbReference type="Proteomes" id="UP000593719">
    <property type="component" value="Chromosome"/>
</dbReference>